<dbReference type="PANTHER" id="PTHR40396">
    <property type="entry name" value="ATPASE-LIKE PROTEIN"/>
    <property type="match status" value="1"/>
</dbReference>
<evidence type="ECO:0000313" key="4">
    <source>
        <dbReference type="Proteomes" id="UP000285820"/>
    </source>
</evidence>
<dbReference type="PANTHER" id="PTHR40396:SF1">
    <property type="entry name" value="ATPASE AAA-TYPE CORE DOMAIN-CONTAINING PROTEIN"/>
    <property type="match status" value="1"/>
</dbReference>
<dbReference type="RefSeq" id="WP_118127149.1">
    <property type="nucleotide sequence ID" value="NZ_CABJFX010000010.1"/>
</dbReference>
<dbReference type="EMBL" id="QRUN01000029">
    <property type="protein sequence ID" value="RGR65486.1"/>
    <property type="molecule type" value="Genomic_DNA"/>
</dbReference>
<evidence type="ECO:0000313" key="2">
    <source>
        <dbReference type="EMBL" id="RHA89566.1"/>
    </source>
</evidence>
<dbReference type="EMBL" id="QSFX01000010">
    <property type="protein sequence ID" value="RHA89566.1"/>
    <property type="molecule type" value="Genomic_DNA"/>
</dbReference>
<dbReference type="Proteomes" id="UP000283492">
    <property type="component" value="Unassembled WGS sequence"/>
</dbReference>
<dbReference type="SUPFAM" id="SSF52540">
    <property type="entry name" value="P-loop containing nucleoside triphosphate hydrolases"/>
    <property type="match status" value="1"/>
</dbReference>
<accession>A0A3R6DN50</accession>
<name>A0A3R6DN50_9FIRM</name>
<sequence length="464" mass="52908">MREYVVRLSSLTVKNIKNVKKGTIFMPLAKERKLKLGGAEILGIYGQNGSGKTAIVDTLFFLQRIMIGKELDQNLIDYIDIDSSDAKVNAEFKIFGPNILFEVGYYINLIKQNGEVKINREYLNCAINKDGIRTNKNIFIDYKYNEMECIFKPQKRLDEVVGKNQETKMDLIVARKIAEKSNCSYIFGESSREILCKEYNNDFKSYGIVIRELFDFALKDLFVIRNTHSGMITANFLLPMAFRVESDRIGMKGDFAIPLMKPAVLDAEKKELLHTIVEQINTVLCTIIPGMRIEDKDYGQQALDSGEDGWKIELMSVREGKRPIPIRMESEGIIKIISILNALIQAFANPSICLVIDELDAGIFEYMLGELLDIFQKSAKGQLIFTAHNLRALEMLNKESIMFSTVNPNNRYIHMKNVKDTNNVRSMYIRSITLGGQDEIIYDETDSLKIARAFRKAGRSLCNE</sequence>
<comment type="caution">
    <text evidence="2">The sequence shown here is derived from an EMBL/GenBank/DDBJ whole genome shotgun (WGS) entry which is preliminary data.</text>
</comment>
<evidence type="ECO:0000313" key="1">
    <source>
        <dbReference type="EMBL" id="RGR65486.1"/>
    </source>
</evidence>
<dbReference type="Proteomes" id="UP000285820">
    <property type="component" value="Unassembled WGS sequence"/>
</dbReference>
<keyword evidence="2" id="KW-0547">Nucleotide-binding</keyword>
<dbReference type="GO" id="GO:0005524">
    <property type="term" value="F:ATP binding"/>
    <property type="evidence" value="ECO:0007669"/>
    <property type="project" value="UniProtKB-KW"/>
</dbReference>
<keyword evidence="2" id="KW-0067">ATP-binding</keyword>
<organism evidence="2 3">
    <name type="scientific">Roseburia inulinivorans</name>
    <dbReference type="NCBI Taxonomy" id="360807"/>
    <lineage>
        <taxon>Bacteria</taxon>
        <taxon>Bacillati</taxon>
        <taxon>Bacillota</taxon>
        <taxon>Clostridia</taxon>
        <taxon>Lachnospirales</taxon>
        <taxon>Lachnospiraceae</taxon>
        <taxon>Roseburia</taxon>
    </lineage>
</organism>
<gene>
    <name evidence="2" type="ORF">DW914_07310</name>
    <name evidence="1" type="ORF">DWY29_14490</name>
</gene>
<evidence type="ECO:0000313" key="3">
    <source>
        <dbReference type="Proteomes" id="UP000283492"/>
    </source>
</evidence>
<dbReference type="InterPro" id="IPR027417">
    <property type="entry name" value="P-loop_NTPase"/>
</dbReference>
<dbReference type="AlphaFoldDB" id="A0A3R6DN50"/>
<protein>
    <submittedName>
        <fullName evidence="2">ATP-binding protein</fullName>
    </submittedName>
</protein>
<proteinExistence type="predicted"/>
<reference evidence="3 4" key="1">
    <citation type="submission" date="2018-08" db="EMBL/GenBank/DDBJ databases">
        <title>A genome reference for cultivated species of the human gut microbiota.</title>
        <authorList>
            <person name="Zou Y."/>
            <person name="Xue W."/>
            <person name="Luo G."/>
        </authorList>
    </citation>
    <scope>NUCLEOTIDE SEQUENCE [LARGE SCALE GENOMIC DNA]</scope>
    <source>
        <strain evidence="1 4">AF24-4</strain>
        <strain evidence="2 3">AM42-1AC</strain>
    </source>
</reference>
<dbReference type="Gene3D" id="3.40.50.300">
    <property type="entry name" value="P-loop containing nucleotide triphosphate hydrolases"/>
    <property type="match status" value="2"/>
</dbReference>